<protein>
    <recommendedName>
        <fullName evidence="4">Lipoprotein</fullName>
    </recommendedName>
</protein>
<dbReference type="RefSeq" id="WP_278017957.1">
    <property type="nucleotide sequence ID" value="NZ_JARRRY010000001.1"/>
</dbReference>
<feature type="chain" id="PRO_5045210560" description="Lipoprotein" evidence="1">
    <location>
        <begin position="23"/>
        <end position="126"/>
    </location>
</feature>
<dbReference type="EMBL" id="JARULN010000001">
    <property type="protein sequence ID" value="MDG5752977.1"/>
    <property type="molecule type" value="Genomic_DNA"/>
</dbReference>
<proteinExistence type="predicted"/>
<dbReference type="PROSITE" id="PS51257">
    <property type="entry name" value="PROKAR_LIPOPROTEIN"/>
    <property type="match status" value="1"/>
</dbReference>
<gene>
    <name evidence="2" type="ORF">P6P90_03050</name>
</gene>
<dbReference type="Proteomes" id="UP001218246">
    <property type="component" value="Unassembled WGS sequence"/>
</dbReference>
<keyword evidence="1" id="KW-0732">Signal</keyword>
<name>A0ABT6H1X9_9BACI</name>
<sequence>MKKSLCLLMLMMIVWSVSLVSGCNETHSYVGESEHWKGTLHLTQSGGKEVEEGTIVYKGKDKQEVKRVTWKVQGMHGERGGNDYLTDGTIRISDSCTGCAMQGKDEPYDVTVEWNGVTETFQMKRR</sequence>
<keyword evidence="3" id="KW-1185">Reference proteome</keyword>
<evidence type="ECO:0008006" key="4">
    <source>
        <dbReference type="Google" id="ProtNLM"/>
    </source>
</evidence>
<evidence type="ECO:0000256" key="1">
    <source>
        <dbReference type="SAM" id="SignalP"/>
    </source>
</evidence>
<accession>A0ABT6H1X9</accession>
<comment type="caution">
    <text evidence="2">The sequence shown here is derived from an EMBL/GenBank/DDBJ whole genome shotgun (WGS) entry which is preliminary data.</text>
</comment>
<feature type="signal peptide" evidence="1">
    <location>
        <begin position="1"/>
        <end position="22"/>
    </location>
</feature>
<reference evidence="2 3" key="1">
    <citation type="submission" date="2023-04" db="EMBL/GenBank/DDBJ databases">
        <title>Ectobacillus antri isolated from activated sludge.</title>
        <authorList>
            <person name="Yan P."/>
            <person name="Liu X."/>
        </authorList>
    </citation>
    <scope>NUCLEOTIDE SEQUENCE [LARGE SCALE GENOMIC DNA]</scope>
    <source>
        <strain evidence="2 3">C18H</strain>
    </source>
</reference>
<evidence type="ECO:0000313" key="2">
    <source>
        <dbReference type="EMBL" id="MDG5752977.1"/>
    </source>
</evidence>
<organism evidence="2 3">
    <name type="scientific">Ectobacillus antri</name>
    <dbReference type="NCBI Taxonomy" id="2486280"/>
    <lineage>
        <taxon>Bacteria</taxon>
        <taxon>Bacillati</taxon>
        <taxon>Bacillota</taxon>
        <taxon>Bacilli</taxon>
        <taxon>Bacillales</taxon>
        <taxon>Bacillaceae</taxon>
        <taxon>Ectobacillus</taxon>
    </lineage>
</organism>
<evidence type="ECO:0000313" key="3">
    <source>
        <dbReference type="Proteomes" id="UP001218246"/>
    </source>
</evidence>